<feature type="compositionally biased region" description="Basic and acidic residues" evidence="1">
    <location>
        <begin position="75"/>
        <end position="87"/>
    </location>
</feature>
<proteinExistence type="predicted"/>
<organism evidence="2 3">
    <name type="scientific">Phtheirospermum japonicum</name>
    <dbReference type="NCBI Taxonomy" id="374723"/>
    <lineage>
        <taxon>Eukaryota</taxon>
        <taxon>Viridiplantae</taxon>
        <taxon>Streptophyta</taxon>
        <taxon>Embryophyta</taxon>
        <taxon>Tracheophyta</taxon>
        <taxon>Spermatophyta</taxon>
        <taxon>Magnoliopsida</taxon>
        <taxon>eudicotyledons</taxon>
        <taxon>Gunneridae</taxon>
        <taxon>Pentapetalae</taxon>
        <taxon>asterids</taxon>
        <taxon>lamiids</taxon>
        <taxon>Lamiales</taxon>
        <taxon>Orobanchaceae</taxon>
        <taxon>Orobanchaceae incertae sedis</taxon>
        <taxon>Phtheirospermum</taxon>
    </lineage>
</organism>
<protein>
    <submittedName>
        <fullName evidence="2">Uncharacterized protein</fullName>
    </submittedName>
</protein>
<keyword evidence="3" id="KW-1185">Reference proteome</keyword>
<reference evidence="2" key="1">
    <citation type="submission" date="2020-07" db="EMBL/GenBank/DDBJ databases">
        <title>Ethylene signaling mediates host invasion by parasitic plants.</title>
        <authorList>
            <person name="Yoshida S."/>
        </authorList>
    </citation>
    <scope>NUCLEOTIDE SEQUENCE</scope>
    <source>
        <strain evidence="2">Okayama</strain>
    </source>
</reference>
<dbReference type="AlphaFoldDB" id="A0A830C408"/>
<dbReference type="EMBL" id="BMAC01000258">
    <property type="protein sequence ID" value="GFP91868.1"/>
    <property type="molecule type" value="Genomic_DNA"/>
</dbReference>
<dbReference type="Proteomes" id="UP000653305">
    <property type="component" value="Unassembled WGS sequence"/>
</dbReference>
<evidence type="ECO:0000256" key="1">
    <source>
        <dbReference type="SAM" id="MobiDB-lite"/>
    </source>
</evidence>
<gene>
    <name evidence="2" type="ORF">PHJA_001330800</name>
</gene>
<evidence type="ECO:0000313" key="2">
    <source>
        <dbReference type="EMBL" id="GFP91868.1"/>
    </source>
</evidence>
<accession>A0A830C408</accession>
<evidence type="ECO:0000313" key="3">
    <source>
        <dbReference type="Proteomes" id="UP000653305"/>
    </source>
</evidence>
<comment type="caution">
    <text evidence="2">The sequence shown here is derived from an EMBL/GenBank/DDBJ whole genome shotgun (WGS) entry which is preliminary data.</text>
</comment>
<name>A0A830C408_9LAMI</name>
<feature type="compositionally biased region" description="Acidic residues" evidence="1">
    <location>
        <begin position="95"/>
        <end position="107"/>
    </location>
</feature>
<sequence length="360" mass="41452">MEAKAVNIAGDELDMLCAEILENWNSPNLGNSFFIHQNPFSHCNSSSYDDIIQRDTNATHYSPLQPLYCTTNMETKNEGSEHKEGRTMKTTGYEKEEDDDDDSDGEEDNFRIILNPNDACYPPSQERCTAEVKVDRAKIDECLNLAAAKDPSLYDSNVIIEIAIRDSAYEKTPIKGEKILPFPMDSYSDEYLKFDAIKLDMAIDDCLNFADSEDLILHDSDVIIEIVCDKAQPISDSDNTPQHINCRMIKGDKILPFPMDSFTLAKDRHKRPLWRKERDYYSSRQENRKRANKLNDTISPHKIEEDPEKLRRRRERFEVPLPNVKNGVIAVANKPNILNLTTDSDIKDQRPTRTRKWRNS</sequence>
<feature type="region of interest" description="Disordered" evidence="1">
    <location>
        <begin position="75"/>
        <end position="109"/>
    </location>
</feature>